<dbReference type="EMBL" id="JAJGMW010000008">
    <property type="protein sequence ID" value="MCC4212606.1"/>
    <property type="molecule type" value="Genomic_DNA"/>
</dbReference>
<gene>
    <name evidence="2" type="ORF">LLW17_07750</name>
</gene>
<sequence>MGLFKRNIFVIAAILFGISQACVEPDTDSDLEMNSVALRRPNGVIPIKQAKLLDRTFKETRQPALAEKLGVEDNRSCWWSIDDLEDYIAYARAEALAQGYELSGLRIYTGAYPKSHSDKKMAGFATMFIVPTGNSTIQQAGFMLFPFSQEENTDLEIDPLNMGHSRTPPSTGY</sequence>
<evidence type="ECO:0000256" key="1">
    <source>
        <dbReference type="SAM" id="SignalP"/>
    </source>
</evidence>
<dbReference type="PROSITE" id="PS51257">
    <property type="entry name" value="PROKAR_LIPOPROTEIN"/>
    <property type="match status" value="1"/>
</dbReference>
<evidence type="ECO:0000313" key="3">
    <source>
        <dbReference type="Proteomes" id="UP001197770"/>
    </source>
</evidence>
<comment type="caution">
    <text evidence="2">The sequence shown here is derived from an EMBL/GenBank/DDBJ whole genome shotgun (WGS) entry which is preliminary data.</text>
</comment>
<name>A0ABS8GS53_9FLAO</name>
<keyword evidence="1" id="KW-0732">Signal</keyword>
<protein>
    <recommendedName>
        <fullName evidence="4">Lipoprotein</fullName>
    </recommendedName>
</protein>
<dbReference type="Proteomes" id="UP001197770">
    <property type="component" value="Unassembled WGS sequence"/>
</dbReference>
<proteinExistence type="predicted"/>
<reference evidence="2 3" key="1">
    <citation type="submission" date="2021-11" db="EMBL/GenBank/DDBJ databases">
        <title>Seasonal and diel survey of microbial diversity of the Tyrrhenian coast.</title>
        <authorList>
            <person name="Gattoni G."/>
            <person name="Corral P."/>
        </authorList>
    </citation>
    <scope>NUCLEOTIDE SEQUENCE [LARGE SCALE GENOMIC DNA]</scope>
    <source>
        <strain evidence="2 3">Mr9</strain>
    </source>
</reference>
<feature type="signal peptide" evidence="1">
    <location>
        <begin position="1"/>
        <end position="21"/>
    </location>
</feature>
<evidence type="ECO:0008006" key="4">
    <source>
        <dbReference type="Google" id="ProtNLM"/>
    </source>
</evidence>
<keyword evidence="3" id="KW-1185">Reference proteome</keyword>
<evidence type="ECO:0000313" key="2">
    <source>
        <dbReference type="EMBL" id="MCC4212606.1"/>
    </source>
</evidence>
<dbReference type="RefSeq" id="WP_228229684.1">
    <property type="nucleotide sequence ID" value="NZ_JAJGMW010000008.1"/>
</dbReference>
<accession>A0ABS8GS53</accession>
<organism evidence="2 3">
    <name type="scientific">Leeuwenhoekiella parthenopeia</name>
    <dbReference type="NCBI Taxonomy" id="2890320"/>
    <lineage>
        <taxon>Bacteria</taxon>
        <taxon>Pseudomonadati</taxon>
        <taxon>Bacteroidota</taxon>
        <taxon>Flavobacteriia</taxon>
        <taxon>Flavobacteriales</taxon>
        <taxon>Flavobacteriaceae</taxon>
        <taxon>Leeuwenhoekiella</taxon>
    </lineage>
</organism>
<feature type="chain" id="PRO_5046740342" description="Lipoprotein" evidence="1">
    <location>
        <begin position="22"/>
        <end position="173"/>
    </location>
</feature>